<feature type="transmembrane region" description="Helical" evidence="7">
    <location>
        <begin position="231"/>
        <end position="252"/>
    </location>
</feature>
<organism evidence="9 10">
    <name type="scientific">Cohnella kolymensis</name>
    <dbReference type="NCBI Taxonomy" id="1590652"/>
    <lineage>
        <taxon>Bacteria</taxon>
        <taxon>Bacillati</taxon>
        <taxon>Bacillota</taxon>
        <taxon>Bacilli</taxon>
        <taxon>Bacillales</taxon>
        <taxon>Paenibacillaceae</taxon>
        <taxon>Cohnella</taxon>
    </lineage>
</organism>
<feature type="transmembrane region" description="Helical" evidence="7">
    <location>
        <begin position="272"/>
        <end position="291"/>
    </location>
</feature>
<accession>A0ABR5A6H8</accession>
<keyword evidence="10" id="KW-1185">Reference proteome</keyword>
<evidence type="ECO:0000256" key="6">
    <source>
        <dbReference type="ARBA" id="ARBA00023136"/>
    </source>
</evidence>
<dbReference type="RefSeq" id="WP_041061281.1">
    <property type="nucleotide sequence ID" value="NZ_JXAL01000006.1"/>
</dbReference>
<sequence>MEKRAKLSEIDLVRGFAIIGVLLVHSTSDATIQMLNSDLFSLYNFFNIFFKIGTTTFIFLSSFVLFYNYYPQPLTMKQFKKFYRNRLMYVIVPYLLFTAFYFLLGWWSKGQVWDWPAMLSALKYKLLTGTGHEHLYFVFINIQLYVLFPVLLYLFQRFKWLAASAIVVGVLLQWGFFLWNRETQFIVYDRGSWAPTYLGQYFLGAWLGMYFDRIKSWLIIAKENIRASRVLVWMTMWLVWLAAGVSYVTIYYRARADKTLFHNAVYDLFWDIYTMITPLVLIQVAFLLSKMMKNTWIGGLRHLGVISFGVYLLHPFILLVYRQFPPANGDTWVHHLWYAGGFVSALVISWIVVTVISRSNRWAWLVFGSVPLQLQASQRVRSDTPLPAAPSVPA</sequence>
<name>A0ABR5A6H8_9BACL</name>
<evidence type="ECO:0000256" key="3">
    <source>
        <dbReference type="ARBA" id="ARBA00022475"/>
    </source>
</evidence>
<keyword evidence="6 7" id="KW-0472">Membrane</keyword>
<evidence type="ECO:0000313" key="10">
    <source>
        <dbReference type="Proteomes" id="UP000054526"/>
    </source>
</evidence>
<proteinExistence type="inferred from homology"/>
<evidence type="ECO:0000256" key="2">
    <source>
        <dbReference type="ARBA" id="ARBA00007400"/>
    </source>
</evidence>
<evidence type="ECO:0000256" key="1">
    <source>
        <dbReference type="ARBA" id="ARBA00004651"/>
    </source>
</evidence>
<feature type="domain" description="Acyltransferase 3" evidence="8">
    <location>
        <begin position="9"/>
        <end position="352"/>
    </location>
</feature>
<gene>
    <name evidence="9" type="ORF">SD71_06735</name>
</gene>
<keyword evidence="4 7" id="KW-0812">Transmembrane</keyword>
<feature type="transmembrane region" description="Helical" evidence="7">
    <location>
        <begin position="135"/>
        <end position="155"/>
    </location>
</feature>
<feature type="transmembrane region" description="Helical" evidence="7">
    <location>
        <begin position="191"/>
        <end position="211"/>
    </location>
</feature>
<evidence type="ECO:0000313" key="9">
    <source>
        <dbReference type="EMBL" id="KIL36690.1"/>
    </source>
</evidence>
<comment type="caution">
    <text evidence="9">The sequence shown here is derived from an EMBL/GenBank/DDBJ whole genome shotgun (WGS) entry which is preliminary data.</text>
</comment>
<dbReference type="EMBL" id="JXAL01000006">
    <property type="protein sequence ID" value="KIL36690.1"/>
    <property type="molecule type" value="Genomic_DNA"/>
</dbReference>
<reference evidence="9 10" key="1">
    <citation type="submission" date="2014-12" db="EMBL/GenBank/DDBJ databases">
        <title>Draft genome sequence of Cohnella kolymensis strain B-2846.</title>
        <authorList>
            <person name="Karlyshev A.V."/>
            <person name="Kudryashova E.B."/>
        </authorList>
    </citation>
    <scope>NUCLEOTIDE SEQUENCE [LARGE SCALE GENOMIC DNA]</scope>
    <source>
        <strain evidence="9 10">VKM B-2846</strain>
    </source>
</reference>
<feature type="transmembrane region" description="Helical" evidence="7">
    <location>
        <begin position="48"/>
        <end position="67"/>
    </location>
</feature>
<feature type="transmembrane region" description="Helical" evidence="7">
    <location>
        <begin position="160"/>
        <end position="179"/>
    </location>
</feature>
<evidence type="ECO:0000256" key="4">
    <source>
        <dbReference type="ARBA" id="ARBA00022692"/>
    </source>
</evidence>
<protein>
    <recommendedName>
        <fullName evidence="8">Acyltransferase 3 domain-containing protein</fullName>
    </recommendedName>
</protein>
<evidence type="ECO:0000259" key="8">
    <source>
        <dbReference type="Pfam" id="PF01757"/>
    </source>
</evidence>
<dbReference type="PANTHER" id="PTHR40074">
    <property type="entry name" value="O-ACETYLTRANSFERASE WECH"/>
    <property type="match status" value="1"/>
</dbReference>
<dbReference type="Pfam" id="PF01757">
    <property type="entry name" value="Acyl_transf_3"/>
    <property type="match status" value="1"/>
</dbReference>
<feature type="transmembrane region" description="Helical" evidence="7">
    <location>
        <begin position="303"/>
        <end position="324"/>
    </location>
</feature>
<feature type="transmembrane region" description="Helical" evidence="7">
    <location>
        <begin position="87"/>
        <end position="108"/>
    </location>
</feature>
<evidence type="ECO:0000256" key="5">
    <source>
        <dbReference type="ARBA" id="ARBA00022989"/>
    </source>
</evidence>
<feature type="transmembrane region" description="Helical" evidence="7">
    <location>
        <begin position="12"/>
        <end position="28"/>
    </location>
</feature>
<dbReference type="InterPro" id="IPR002656">
    <property type="entry name" value="Acyl_transf_3_dom"/>
</dbReference>
<dbReference type="Proteomes" id="UP000054526">
    <property type="component" value="Unassembled WGS sequence"/>
</dbReference>
<evidence type="ECO:0000256" key="7">
    <source>
        <dbReference type="SAM" id="Phobius"/>
    </source>
</evidence>
<comment type="subcellular location">
    <subcellularLocation>
        <location evidence="1">Cell membrane</location>
        <topology evidence="1">Multi-pass membrane protein</topology>
    </subcellularLocation>
</comment>
<keyword evidence="5 7" id="KW-1133">Transmembrane helix</keyword>
<dbReference type="PANTHER" id="PTHR40074:SF2">
    <property type="entry name" value="O-ACETYLTRANSFERASE WECH"/>
    <property type="match status" value="1"/>
</dbReference>
<keyword evidence="3" id="KW-1003">Cell membrane</keyword>
<comment type="similarity">
    <text evidence="2">Belongs to the acyltransferase 3 family.</text>
</comment>
<feature type="transmembrane region" description="Helical" evidence="7">
    <location>
        <begin position="336"/>
        <end position="356"/>
    </location>
</feature>